<evidence type="ECO:0000313" key="1">
    <source>
        <dbReference type="EMBL" id="PWH09277.1"/>
    </source>
</evidence>
<dbReference type="EMBL" id="PHUM01000003">
    <property type="protein sequence ID" value="PWH09277.1"/>
    <property type="molecule type" value="Genomic_DNA"/>
</dbReference>
<organism evidence="1 2">
    <name type="scientific">Bifidobacterium longum</name>
    <dbReference type="NCBI Taxonomy" id="216816"/>
    <lineage>
        <taxon>Bacteria</taxon>
        <taxon>Bacillati</taxon>
        <taxon>Actinomycetota</taxon>
        <taxon>Actinomycetes</taxon>
        <taxon>Bifidobacteriales</taxon>
        <taxon>Bifidobacteriaceae</taxon>
        <taxon>Bifidobacterium</taxon>
    </lineage>
</organism>
<dbReference type="AlphaFoldDB" id="A0A2U2RTT4"/>
<comment type="caution">
    <text evidence="1">The sequence shown here is derived from an EMBL/GenBank/DDBJ whole genome shotgun (WGS) entry which is preliminary data.</text>
</comment>
<protein>
    <submittedName>
        <fullName evidence="1">Uncharacterized protein</fullName>
    </submittedName>
</protein>
<dbReference type="InterPro" id="IPR036514">
    <property type="entry name" value="SGNH_hydro_sf"/>
</dbReference>
<dbReference type="SUPFAM" id="SSF52266">
    <property type="entry name" value="SGNH hydrolase"/>
    <property type="match status" value="1"/>
</dbReference>
<reference evidence="1 2" key="1">
    <citation type="submission" date="2017-11" db="EMBL/GenBank/DDBJ databases">
        <title>Draft genome sequence of Bifidobacterium longum UMA026, isolated from Holstein dairy cow feces.</title>
        <authorList>
            <person name="Albert K."/>
            <person name="Sela D.A."/>
        </authorList>
    </citation>
    <scope>NUCLEOTIDE SEQUENCE [LARGE SCALE GENOMIC DNA]</scope>
    <source>
        <strain evidence="1 2">UMA026</strain>
    </source>
</reference>
<evidence type="ECO:0000313" key="2">
    <source>
        <dbReference type="Proteomes" id="UP000245582"/>
    </source>
</evidence>
<dbReference type="Gene3D" id="3.40.50.1110">
    <property type="entry name" value="SGNH hydrolase"/>
    <property type="match status" value="1"/>
</dbReference>
<sequence>MDYSKQNWADGQTITAAKLNAMDDAIFEASANFPTVRLDGNILRGVSDKPLNVTMSGEGAFPKKLLASGQNIVKMPTSGSGTVGGLNYEFTPSGLNVHGTATRSLGAVVELAPLLVNNGICLPDGFYLRINKKLPSNCSIAIWDDDYVVSHVGPTNETKIGATNGLMHVALWVSAAGAVDIDGLQVAIIYGENNSYEWTNGTGNVYDTGVSAAFSVDDSATVAVPGFENDGDTIVLLADSTTQPTFSTEIIGGYSSVIAMLEASNPLWGKHYHACGDSFTAGSYVTDVDKATGEPLTANYLVAKYNNMKFTKDAIGGSDMTNVSGASNPFSVDRYLTIPEDTDYLTLQFGLNELDIAKEPSTLGTSADSGNTTMWGAYNTVLEWILTNRPNAKVGVIISDSWMTETYANALIDICKFWGVPWLDLGGDPQVSLNIGGRRGGSGITLSETAKSLRDNQFKISSGNAHPNGAGNRWRYTALQEFMRRL</sequence>
<proteinExistence type="predicted"/>
<accession>A0A2U2RTT4</accession>
<dbReference type="Proteomes" id="UP000245582">
    <property type="component" value="Unassembled WGS sequence"/>
</dbReference>
<name>A0A2U2RTT4_BIFLN</name>
<dbReference type="RefSeq" id="WP_109087516.1">
    <property type="nucleotide sequence ID" value="NZ_PHUM01000003.1"/>
</dbReference>
<gene>
    <name evidence="1" type="ORF">CWE05_03095</name>
</gene>